<comment type="pathway">
    <text evidence="9">Protein modification; lipoprotein biosynthesis (N-acyl transfer).</text>
</comment>
<comment type="catalytic activity">
    <reaction evidence="9">
        <text>N-terminal S-1,2-diacyl-sn-glyceryl-L-cysteinyl-[lipoprotein] + a glycerophospholipid = N-acyl-S-1,2-diacyl-sn-glyceryl-L-cysteinyl-[lipoprotein] + a 2-acyl-sn-glycero-3-phospholipid + H(+)</text>
        <dbReference type="Rhea" id="RHEA:48228"/>
        <dbReference type="Rhea" id="RHEA-COMP:14681"/>
        <dbReference type="Rhea" id="RHEA-COMP:14684"/>
        <dbReference type="ChEBI" id="CHEBI:15378"/>
        <dbReference type="ChEBI" id="CHEBI:136912"/>
        <dbReference type="ChEBI" id="CHEBI:140656"/>
        <dbReference type="ChEBI" id="CHEBI:140657"/>
        <dbReference type="ChEBI" id="CHEBI:140660"/>
        <dbReference type="EC" id="2.3.1.269"/>
    </reaction>
</comment>
<dbReference type="EMBL" id="QYYA01000001">
    <property type="protein sequence ID" value="RJG19926.1"/>
    <property type="molecule type" value="Genomic_DNA"/>
</dbReference>
<dbReference type="OrthoDB" id="9811121at2"/>
<evidence type="ECO:0000256" key="1">
    <source>
        <dbReference type="ARBA" id="ARBA00004651"/>
    </source>
</evidence>
<dbReference type="Pfam" id="PF20154">
    <property type="entry name" value="LNT_N"/>
    <property type="match status" value="1"/>
</dbReference>
<evidence type="ECO:0000256" key="8">
    <source>
        <dbReference type="ARBA" id="ARBA00023315"/>
    </source>
</evidence>
<dbReference type="PANTHER" id="PTHR38686:SF1">
    <property type="entry name" value="APOLIPOPROTEIN N-ACYLTRANSFERASE"/>
    <property type="match status" value="1"/>
</dbReference>
<keyword evidence="6 9" id="KW-1133">Transmembrane helix</keyword>
<evidence type="ECO:0000256" key="4">
    <source>
        <dbReference type="ARBA" id="ARBA00022679"/>
    </source>
</evidence>
<keyword evidence="11" id="KW-0449">Lipoprotein</keyword>
<dbReference type="CDD" id="cd07571">
    <property type="entry name" value="ALP_N-acyl_transferase"/>
    <property type="match status" value="1"/>
</dbReference>
<dbReference type="Gene3D" id="3.60.110.10">
    <property type="entry name" value="Carbon-nitrogen hydrolase"/>
    <property type="match status" value="1"/>
</dbReference>
<feature type="transmembrane region" description="Helical" evidence="9">
    <location>
        <begin position="489"/>
        <end position="509"/>
    </location>
</feature>
<feature type="transmembrane region" description="Helical" evidence="9">
    <location>
        <begin position="122"/>
        <end position="142"/>
    </location>
</feature>
<dbReference type="InterPro" id="IPR003010">
    <property type="entry name" value="C-N_Hydrolase"/>
</dbReference>
<feature type="transmembrane region" description="Helical" evidence="9">
    <location>
        <begin position="195"/>
        <end position="216"/>
    </location>
</feature>
<dbReference type="RefSeq" id="WP_119917496.1">
    <property type="nucleotide sequence ID" value="NZ_QYYA01000001.1"/>
</dbReference>
<comment type="similarity">
    <text evidence="2 9">Belongs to the CN hydrolase family. Apolipoprotein N-acyltransferase subfamily.</text>
</comment>
<evidence type="ECO:0000256" key="2">
    <source>
        <dbReference type="ARBA" id="ARBA00010065"/>
    </source>
</evidence>
<keyword evidence="5 9" id="KW-0812">Transmembrane</keyword>
<comment type="caution">
    <text evidence="11">The sequence shown here is derived from an EMBL/GenBank/DDBJ whole genome shotgun (WGS) entry which is preliminary data.</text>
</comment>
<feature type="transmembrane region" description="Helical" evidence="9">
    <location>
        <begin position="20"/>
        <end position="44"/>
    </location>
</feature>
<organism evidence="11 12">
    <name type="scientific">Alcanivorax profundi</name>
    <dbReference type="NCBI Taxonomy" id="2338368"/>
    <lineage>
        <taxon>Bacteria</taxon>
        <taxon>Pseudomonadati</taxon>
        <taxon>Pseudomonadota</taxon>
        <taxon>Gammaproteobacteria</taxon>
        <taxon>Oceanospirillales</taxon>
        <taxon>Alcanivoracaceae</taxon>
        <taxon>Alcanivorax</taxon>
    </lineage>
</organism>
<dbReference type="Proteomes" id="UP000283734">
    <property type="component" value="Unassembled WGS sequence"/>
</dbReference>
<evidence type="ECO:0000313" key="11">
    <source>
        <dbReference type="EMBL" id="RJG19926.1"/>
    </source>
</evidence>
<feature type="transmembrane region" description="Helical" evidence="9">
    <location>
        <begin position="56"/>
        <end position="76"/>
    </location>
</feature>
<dbReference type="InterPro" id="IPR045378">
    <property type="entry name" value="LNT_N"/>
</dbReference>
<evidence type="ECO:0000259" key="10">
    <source>
        <dbReference type="PROSITE" id="PS50263"/>
    </source>
</evidence>
<sequence>MALRQVKPTPFGLSLLAGALLGLGFTFGSLYLLVWVAFVPLLMALHSPSPRPVRQAWRCGLVAGIVFQVIAANWVLHFIEALWDAGTVITALIAALFWGYGALQLALLSVVYLGLQQRTGWPCLLIFPVIVTLAFAGFPTLFNAQLGETQSRFIVAIQGVSLTGVHGLDAIIALANALLYQYLRPRSATPRRDRIHQVVSGLLIVLWLGYGAVVLLSASPPGTRLRVGWVQENGPAGETRASTPGYTDSDPRSLALSRQLAVEGAEVIIWPETGFSAYFQQPRVRQAIHRAAKAMRTPLLLQGIEVADGKQFNTVAWVSASGLEAGRYRKQKRVAFGEYLPLLEYLPDSSRWARQWLSGFFSDIAAGHQPAGFPIAGTDTQLIPLICYEVMFPSLVADTSRVGADRQLLVIVSNNAWFGSTAQPWQHWRATALRAVETGRPALHVINNGPSGVFLADGRPWVHSPYGTEAAYLAEVPIPSHGPTLHSRYPNVFLALCLALAGLILVVALRGEIVTHRPRGRPAPR</sequence>
<evidence type="ECO:0000313" key="12">
    <source>
        <dbReference type="Proteomes" id="UP000283734"/>
    </source>
</evidence>
<dbReference type="InterPro" id="IPR004563">
    <property type="entry name" value="Apolipo_AcylTrfase"/>
</dbReference>
<feature type="domain" description="CN hydrolase" evidence="10">
    <location>
        <begin position="225"/>
        <end position="478"/>
    </location>
</feature>
<protein>
    <recommendedName>
        <fullName evidence="9">Apolipoprotein N-acyltransferase</fullName>
        <shortName evidence="9">ALP N-acyltransferase</shortName>
        <ecNumber evidence="9">2.3.1.269</ecNumber>
    </recommendedName>
</protein>
<evidence type="ECO:0000256" key="7">
    <source>
        <dbReference type="ARBA" id="ARBA00023136"/>
    </source>
</evidence>
<evidence type="ECO:0000256" key="5">
    <source>
        <dbReference type="ARBA" id="ARBA00022692"/>
    </source>
</evidence>
<evidence type="ECO:0000256" key="3">
    <source>
        <dbReference type="ARBA" id="ARBA00022475"/>
    </source>
</evidence>
<dbReference type="SUPFAM" id="SSF56317">
    <property type="entry name" value="Carbon-nitrogen hydrolase"/>
    <property type="match status" value="1"/>
</dbReference>
<feature type="transmembrane region" description="Helical" evidence="9">
    <location>
        <begin position="154"/>
        <end position="183"/>
    </location>
</feature>
<keyword evidence="12" id="KW-1185">Reference proteome</keyword>
<dbReference type="PANTHER" id="PTHR38686">
    <property type="entry name" value="APOLIPOPROTEIN N-ACYLTRANSFERASE"/>
    <property type="match status" value="1"/>
</dbReference>
<proteinExistence type="inferred from homology"/>
<evidence type="ECO:0000256" key="6">
    <source>
        <dbReference type="ARBA" id="ARBA00022989"/>
    </source>
</evidence>
<accession>A0A418Y313</accession>
<comment type="function">
    <text evidence="9">Catalyzes the phospholipid dependent N-acylation of the N-terminal cysteine of apolipoprotein, the last step in lipoprotein maturation.</text>
</comment>
<gene>
    <name evidence="9 11" type="primary">lnt</name>
    <name evidence="11" type="ORF">D4A39_03555</name>
</gene>
<keyword evidence="4 9" id="KW-0808">Transferase</keyword>
<keyword evidence="3 9" id="KW-1003">Cell membrane</keyword>
<dbReference type="PROSITE" id="PS50263">
    <property type="entry name" value="CN_HYDROLASE"/>
    <property type="match status" value="1"/>
</dbReference>
<dbReference type="NCBIfam" id="TIGR00546">
    <property type="entry name" value="lnt"/>
    <property type="match status" value="1"/>
</dbReference>
<evidence type="ECO:0000256" key="9">
    <source>
        <dbReference type="HAMAP-Rule" id="MF_01148"/>
    </source>
</evidence>
<dbReference type="GO" id="GO:0042158">
    <property type="term" value="P:lipoprotein biosynthetic process"/>
    <property type="evidence" value="ECO:0007669"/>
    <property type="project" value="UniProtKB-UniRule"/>
</dbReference>
<keyword evidence="8 9" id="KW-0012">Acyltransferase</keyword>
<dbReference type="GO" id="GO:0005886">
    <property type="term" value="C:plasma membrane"/>
    <property type="evidence" value="ECO:0007669"/>
    <property type="project" value="UniProtKB-SubCell"/>
</dbReference>
<dbReference type="Pfam" id="PF00795">
    <property type="entry name" value="CN_hydrolase"/>
    <property type="match status" value="1"/>
</dbReference>
<dbReference type="HAMAP" id="MF_01148">
    <property type="entry name" value="Lnt"/>
    <property type="match status" value="1"/>
</dbReference>
<dbReference type="UniPathway" id="UPA00666"/>
<keyword evidence="7 9" id="KW-0472">Membrane</keyword>
<dbReference type="InterPro" id="IPR036526">
    <property type="entry name" value="C-N_Hydrolase_sf"/>
</dbReference>
<comment type="subcellular location">
    <subcellularLocation>
        <location evidence="1 9">Cell membrane</location>
        <topology evidence="1 9">Multi-pass membrane protein</topology>
    </subcellularLocation>
</comment>
<dbReference type="AlphaFoldDB" id="A0A418Y313"/>
<reference evidence="11 12" key="1">
    <citation type="submission" date="2018-09" db="EMBL/GenBank/DDBJ databases">
        <title>Alcanivorax profundi sp. nov., isolated from 1000 m-depth seawater of the Mariana Trench.</title>
        <authorList>
            <person name="Liu J."/>
        </authorList>
    </citation>
    <scope>NUCLEOTIDE SEQUENCE [LARGE SCALE GENOMIC DNA]</scope>
    <source>
        <strain evidence="11 12">MTEO17</strain>
    </source>
</reference>
<name>A0A418Y313_9GAMM</name>
<dbReference type="EC" id="2.3.1.269" evidence="9"/>
<feature type="transmembrane region" description="Helical" evidence="9">
    <location>
        <begin position="88"/>
        <end position="115"/>
    </location>
</feature>
<dbReference type="GO" id="GO:0016410">
    <property type="term" value="F:N-acyltransferase activity"/>
    <property type="evidence" value="ECO:0007669"/>
    <property type="project" value="UniProtKB-UniRule"/>
</dbReference>